<dbReference type="GO" id="GO:0003755">
    <property type="term" value="F:peptidyl-prolyl cis-trans isomerase activity"/>
    <property type="evidence" value="ECO:0007669"/>
    <property type="project" value="UniProtKB-KW"/>
</dbReference>
<evidence type="ECO:0000256" key="2">
    <source>
        <dbReference type="ARBA" id="ARBA00013194"/>
    </source>
</evidence>
<evidence type="ECO:0000256" key="3">
    <source>
        <dbReference type="ARBA" id="ARBA00022729"/>
    </source>
</evidence>
<dbReference type="Gene3D" id="1.10.4030.10">
    <property type="entry name" value="Porin chaperone SurA, peptide-binding domain"/>
    <property type="match status" value="1"/>
</dbReference>
<organism evidence="6 7">
    <name type="scientific">Candidatus Chisholmbacteria bacterium RIFCSPHIGHO2_01_FULL_52_32</name>
    <dbReference type="NCBI Taxonomy" id="1797591"/>
    <lineage>
        <taxon>Bacteria</taxon>
        <taxon>Candidatus Chisholmiibacteriota</taxon>
    </lineage>
</organism>
<evidence type="ECO:0000313" key="6">
    <source>
        <dbReference type="EMBL" id="OGY18690.1"/>
    </source>
</evidence>
<evidence type="ECO:0000313" key="7">
    <source>
        <dbReference type="Proteomes" id="UP000179233"/>
    </source>
</evidence>
<evidence type="ECO:0000256" key="4">
    <source>
        <dbReference type="ARBA" id="ARBA00023110"/>
    </source>
</evidence>
<proteinExistence type="predicted"/>
<dbReference type="EC" id="5.2.1.8" evidence="2"/>
<evidence type="ECO:0000256" key="1">
    <source>
        <dbReference type="ARBA" id="ARBA00000971"/>
    </source>
</evidence>
<keyword evidence="4" id="KW-0697">Rotamase</keyword>
<dbReference type="InterPro" id="IPR027304">
    <property type="entry name" value="Trigger_fact/SurA_dom_sf"/>
</dbReference>
<comment type="caution">
    <text evidence="6">The sequence shown here is derived from an EMBL/GenBank/DDBJ whole genome shotgun (WGS) entry which is preliminary data.</text>
</comment>
<dbReference type="Proteomes" id="UP000179233">
    <property type="component" value="Unassembled WGS sequence"/>
</dbReference>
<dbReference type="AlphaFoldDB" id="A0A1G1VTK7"/>
<accession>A0A1G1VTK7</accession>
<keyword evidence="3" id="KW-0732">Signal</keyword>
<gene>
    <name evidence="6" type="ORF">A2786_04305</name>
</gene>
<dbReference type="PANTHER" id="PTHR47245:SF1">
    <property type="entry name" value="FOLDASE PROTEIN PRSA"/>
    <property type="match status" value="1"/>
</dbReference>
<dbReference type="EMBL" id="MHCJ01000003">
    <property type="protein sequence ID" value="OGY18690.1"/>
    <property type="molecule type" value="Genomic_DNA"/>
</dbReference>
<keyword evidence="5" id="KW-0413">Isomerase</keyword>
<name>A0A1G1VTK7_9BACT</name>
<dbReference type="Pfam" id="PF13624">
    <property type="entry name" value="SurA_N_3"/>
    <property type="match status" value="1"/>
</dbReference>
<dbReference type="PANTHER" id="PTHR47245">
    <property type="entry name" value="PEPTIDYLPROLYL ISOMERASE"/>
    <property type="match status" value="1"/>
</dbReference>
<dbReference type="InterPro" id="IPR050245">
    <property type="entry name" value="PrsA_foldase"/>
</dbReference>
<comment type="catalytic activity">
    <reaction evidence="1">
        <text>[protein]-peptidylproline (omega=180) = [protein]-peptidylproline (omega=0)</text>
        <dbReference type="Rhea" id="RHEA:16237"/>
        <dbReference type="Rhea" id="RHEA-COMP:10747"/>
        <dbReference type="Rhea" id="RHEA-COMP:10748"/>
        <dbReference type="ChEBI" id="CHEBI:83833"/>
        <dbReference type="ChEBI" id="CHEBI:83834"/>
        <dbReference type="EC" id="5.2.1.8"/>
    </reaction>
</comment>
<dbReference type="SUPFAM" id="SSF109998">
    <property type="entry name" value="Triger factor/SurA peptide-binding domain-like"/>
    <property type="match status" value="1"/>
</dbReference>
<sequence length="214" mass="24511">MSQGLKKKFQKSLRSVNKRLKTINKRVLAVPLFLLLILVLSFLRRDLFVVSLVNGQPITRLSLIRELEKQSGKEVLETLITQTLIKQEATKKGIVVSNDEIDGRIKALEAEVVSRGGNLDELLASRGQTKADLKRQAEVQILIETLLKESIQATDQETKEYFEQNRDSYDKGATFEEVKAEIEGQLRDQKLLQAFQSWMEGLRNEAKIVYFKNY</sequence>
<reference evidence="6 7" key="1">
    <citation type="journal article" date="2016" name="Nat. Commun.">
        <title>Thousands of microbial genomes shed light on interconnected biogeochemical processes in an aquifer system.</title>
        <authorList>
            <person name="Anantharaman K."/>
            <person name="Brown C.T."/>
            <person name="Hug L.A."/>
            <person name="Sharon I."/>
            <person name="Castelle C.J."/>
            <person name="Probst A.J."/>
            <person name="Thomas B.C."/>
            <person name="Singh A."/>
            <person name="Wilkins M.J."/>
            <person name="Karaoz U."/>
            <person name="Brodie E.L."/>
            <person name="Williams K.H."/>
            <person name="Hubbard S.S."/>
            <person name="Banfield J.F."/>
        </authorList>
    </citation>
    <scope>NUCLEOTIDE SEQUENCE [LARGE SCALE GENOMIC DNA]</scope>
</reference>
<evidence type="ECO:0000256" key="5">
    <source>
        <dbReference type="ARBA" id="ARBA00023235"/>
    </source>
</evidence>
<protein>
    <recommendedName>
        <fullName evidence="2">peptidylprolyl isomerase</fullName>
        <ecNumber evidence="2">5.2.1.8</ecNumber>
    </recommendedName>
</protein>